<dbReference type="Proteomes" id="UP000178943">
    <property type="component" value="Unassembled WGS sequence"/>
</dbReference>
<dbReference type="CDD" id="cd00085">
    <property type="entry name" value="HNHc"/>
    <property type="match status" value="1"/>
</dbReference>
<reference evidence="2 3" key="1">
    <citation type="journal article" date="2016" name="Nat. Commun.">
        <title>Thousands of microbial genomes shed light on interconnected biogeochemical processes in an aquifer system.</title>
        <authorList>
            <person name="Anantharaman K."/>
            <person name="Brown C.T."/>
            <person name="Hug L.A."/>
            <person name="Sharon I."/>
            <person name="Castelle C.J."/>
            <person name="Probst A.J."/>
            <person name="Thomas B.C."/>
            <person name="Singh A."/>
            <person name="Wilkins M.J."/>
            <person name="Karaoz U."/>
            <person name="Brodie E.L."/>
            <person name="Williams K.H."/>
            <person name="Hubbard S.S."/>
            <person name="Banfield J.F."/>
        </authorList>
    </citation>
    <scope>NUCLEOTIDE SEQUENCE [LARGE SCALE GENOMIC DNA]</scope>
</reference>
<accession>A0A1F5V617</accession>
<comment type="caution">
    <text evidence="2">The sequence shown here is derived from an EMBL/GenBank/DDBJ whole genome shotgun (WGS) entry which is preliminary data.</text>
</comment>
<dbReference type="AlphaFoldDB" id="A0A1F5V617"/>
<feature type="domain" description="HNH" evidence="1">
    <location>
        <begin position="229"/>
        <end position="283"/>
    </location>
</feature>
<name>A0A1F5V617_9BACT</name>
<sequence>MKYWLIAMCWGSKGDSLWPDCFKQGIAAIGYWDDRGEPIEDCSELTEAEYDDMWRRRWPRSGTARSSLRKVVYQMKKGDIIYVKEGSNIVGKGTIIKEYQYDPNILREIRFNDELGLIRRNECDPDIFKEAKHIWGHFVTVNWEINFQPFKLWFEGTQRSTVVKLNGERLSEINKMENSEKSLAFKAAVETEELEIIEEGIERYKSEAMFRSRNYKLIEEKKSRSDYHCEVCNMRFVDIYGEIGEKYIIAHHIKPIGHRKNDLVTKIDDVALVCSNCHDMLHRKDPPLGIGDLKYLLIKQKRDWF</sequence>
<gene>
    <name evidence="2" type="ORF">A2Y62_18635</name>
</gene>
<dbReference type="Pfam" id="PF01844">
    <property type="entry name" value="HNH"/>
    <property type="match status" value="1"/>
</dbReference>
<dbReference type="InterPro" id="IPR003615">
    <property type="entry name" value="HNH_nuc"/>
</dbReference>
<organism evidence="2 3">
    <name type="scientific">Candidatus Fischerbacteria bacterium RBG_13_37_8</name>
    <dbReference type="NCBI Taxonomy" id="1817863"/>
    <lineage>
        <taxon>Bacteria</taxon>
        <taxon>Candidatus Fischeribacteriota</taxon>
    </lineage>
</organism>
<protein>
    <recommendedName>
        <fullName evidence="1">HNH domain-containing protein</fullName>
    </recommendedName>
</protein>
<dbReference type="EMBL" id="MFGW01000252">
    <property type="protein sequence ID" value="OGF58351.1"/>
    <property type="molecule type" value="Genomic_DNA"/>
</dbReference>
<dbReference type="GO" id="GO:0004519">
    <property type="term" value="F:endonuclease activity"/>
    <property type="evidence" value="ECO:0007669"/>
    <property type="project" value="InterPro"/>
</dbReference>
<evidence type="ECO:0000313" key="3">
    <source>
        <dbReference type="Proteomes" id="UP000178943"/>
    </source>
</evidence>
<evidence type="ECO:0000259" key="1">
    <source>
        <dbReference type="Pfam" id="PF01844"/>
    </source>
</evidence>
<dbReference type="GO" id="GO:0003676">
    <property type="term" value="F:nucleic acid binding"/>
    <property type="evidence" value="ECO:0007669"/>
    <property type="project" value="InterPro"/>
</dbReference>
<dbReference type="GO" id="GO:0008270">
    <property type="term" value="F:zinc ion binding"/>
    <property type="evidence" value="ECO:0007669"/>
    <property type="project" value="InterPro"/>
</dbReference>
<evidence type="ECO:0000313" key="2">
    <source>
        <dbReference type="EMBL" id="OGF58351.1"/>
    </source>
</evidence>
<proteinExistence type="predicted"/>
<dbReference type="InterPro" id="IPR002711">
    <property type="entry name" value="HNH"/>
</dbReference>